<dbReference type="OrthoDB" id="10667258at2759"/>
<feature type="region of interest" description="Disordered" evidence="1">
    <location>
        <begin position="31"/>
        <end position="122"/>
    </location>
</feature>
<organism evidence="2 3">
    <name type="scientific">Exidia glandulosa HHB12029</name>
    <dbReference type="NCBI Taxonomy" id="1314781"/>
    <lineage>
        <taxon>Eukaryota</taxon>
        <taxon>Fungi</taxon>
        <taxon>Dikarya</taxon>
        <taxon>Basidiomycota</taxon>
        <taxon>Agaricomycotina</taxon>
        <taxon>Agaricomycetes</taxon>
        <taxon>Auriculariales</taxon>
        <taxon>Exidiaceae</taxon>
        <taxon>Exidia</taxon>
    </lineage>
</organism>
<sequence>MTPVSIKLGRKAHLKSAAASFPGLPHTMATYFTPAPTSRRAHSDAAPTRANAQRPPLDTSSILIFPSPPTAQSSSVPPSPYEDSLSSVPTDLSLPSDSGYSLSRRTSSRGPGPGRSISYSRSRSVSYSRSRLSSSWEDVGEEDDLALWPSHSRNDSEWEREQYFERVIQPQLVARARTLSSATSSKSSTLPDPHPPVHIPLLDLFRRLLLIDEDDETVQLLTRASTSSHSHLFDASPYAGGVHAGDRIEEETRLEEERACAARVCVPYHETDMLKHGLAVYTDEDRPIHNPFAPSLSLWSLITLVADVVGSGGKLLSTSWRSKPPVPPSE</sequence>
<keyword evidence="3" id="KW-1185">Reference proteome</keyword>
<feature type="compositionally biased region" description="Low complexity" evidence="1">
    <location>
        <begin position="101"/>
        <end position="122"/>
    </location>
</feature>
<dbReference type="EMBL" id="KV426086">
    <property type="protein sequence ID" value="KZV88952.1"/>
    <property type="molecule type" value="Genomic_DNA"/>
</dbReference>
<dbReference type="Proteomes" id="UP000077266">
    <property type="component" value="Unassembled WGS sequence"/>
</dbReference>
<gene>
    <name evidence="2" type="ORF">EXIGLDRAFT_838870</name>
</gene>
<evidence type="ECO:0000256" key="1">
    <source>
        <dbReference type="SAM" id="MobiDB-lite"/>
    </source>
</evidence>
<accession>A0A165FGD5</accession>
<proteinExistence type="predicted"/>
<feature type="compositionally biased region" description="Polar residues" evidence="1">
    <location>
        <begin position="84"/>
        <end position="100"/>
    </location>
</feature>
<name>A0A165FGD5_EXIGL</name>
<protein>
    <submittedName>
        <fullName evidence="2">Uncharacterized protein</fullName>
    </submittedName>
</protein>
<reference evidence="2 3" key="1">
    <citation type="journal article" date="2016" name="Mol. Biol. Evol.">
        <title>Comparative Genomics of Early-Diverging Mushroom-Forming Fungi Provides Insights into the Origins of Lignocellulose Decay Capabilities.</title>
        <authorList>
            <person name="Nagy L.G."/>
            <person name="Riley R."/>
            <person name="Tritt A."/>
            <person name="Adam C."/>
            <person name="Daum C."/>
            <person name="Floudas D."/>
            <person name="Sun H."/>
            <person name="Yadav J.S."/>
            <person name="Pangilinan J."/>
            <person name="Larsson K.H."/>
            <person name="Matsuura K."/>
            <person name="Barry K."/>
            <person name="Labutti K."/>
            <person name="Kuo R."/>
            <person name="Ohm R.A."/>
            <person name="Bhattacharya S.S."/>
            <person name="Shirouzu T."/>
            <person name="Yoshinaga Y."/>
            <person name="Martin F.M."/>
            <person name="Grigoriev I.V."/>
            <person name="Hibbett D.S."/>
        </authorList>
    </citation>
    <scope>NUCLEOTIDE SEQUENCE [LARGE SCALE GENOMIC DNA]</scope>
    <source>
        <strain evidence="2 3">HHB12029</strain>
    </source>
</reference>
<evidence type="ECO:0000313" key="3">
    <source>
        <dbReference type="Proteomes" id="UP000077266"/>
    </source>
</evidence>
<evidence type="ECO:0000313" key="2">
    <source>
        <dbReference type="EMBL" id="KZV88952.1"/>
    </source>
</evidence>
<dbReference type="AlphaFoldDB" id="A0A165FGD5"/>
<dbReference type="InParanoid" id="A0A165FGD5"/>